<feature type="non-terminal residue" evidence="1">
    <location>
        <position position="1"/>
    </location>
</feature>
<organism evidence="1 2">
    <name type="scientific">Rotaria socialis</name>
    <dbReference type="NCBI Taxonomy" id="392032"/>
    <lineage>
        <taxon>Eukaryota</taxon>
        <taxon>Metazoa</taxon>
        <taxon>Spiralia</taxon>
        <taxon>Gnathifera</taxon>
        <taxon>Rotifera</taxon>
        <taxon>Eurotatoria</taxon>
        <taxon>Bdelloidea</taxon>
        <taxon>Philodinida</taxon>
        <taxon>Philodinidae</taxon>
        <taxon>Rotaria</taxon>
    </lineage>
</organism>
<evidence type="ECO:0000313" key="1">
    <source>
        <dbReference type="EMBL" id="CAF4945029.1"/>
    </source>
</evidence>
<dbReference type="EMBL" id="CAJOBS010011359">
    <property type="protein sequence ID" value="CAF4945029.1"/>
    <property type="molecule type" value="Genomic_DNA"/>
</dbReference>
<comment type="caution">
    <text evidence="1">The sequence shown here is derived from an EMBL/GenBank/DDBJ whole genome shotgun (WGS) entry which is preliminary data.</text>
</comment>
<dbReference type="AlphaFoldDB" id="A0A821XLY9"/>
<reference evidence="1" key="1">
    <citation type="submission" date="2021-02" db="EMBL/GenBank/DDBJ databases">
        <authorList>
            <person name="Nowell W R."/>
        </authorList>
    </citation>
    <scope>NUCLEOTIDE SEQUENCE</scope>
</reference>
<dbReference type="Proteomes" id="UP000663838">
    <property type="component" value="Unassembled WGS sequence"/>
</dbReference>
<name>A0A821XLY9_9BILA</name>
<proteinExistence type="predicted"/>
<protein>
    <submittedName>
        <fullName evidence="1">Uncharacterized protein</fullName>
    </submittedName>
</protein>
<gene>
    <name evidence="1" type="ORF">TOA249_LOCUS33585</name>
</gene>
<evidence type="ECO:0000313" key="2">
    <source>
        <dbReference type="Proteomes" id="UP000663838"/>
    </source>
</evidence>
<sequence length="140" mass="16317">QQKTWLQRFEKFLFANNLTVQFAKDSKKFFNHLKTDFIGEHGQFGVQLMNYLDLDEDFKVQLKRINRAATILVKALFQIGFENEGFLQEYLNNLTCLTNHRNLLHLDMPQLATSAIDTFAFETVYYVNKTSSIDMSSFGS</sequence>
<accession>A0A821XLY9</accession>